<comment type="subcellular location">
    <subcellularLocation>
        <location evidence="1">Secreted</location>
    </subcellularLocation>
</comment>
<evidence type="ECO:0000256" key="8">
    <source>
        <dbReference type="SAM" id="MobiDB-lite"/>
    </source>
</evidence>
<dbReference type="PANTHER" id="PTHR10494">
    <property type="entry name" value="BONE MORPHOGENETIC PROTEIN INHIBITOR, NOGGIN"/>
    <property type="match status" value="1"/>
</dbReference>
<evidence type="ECO:0000313" key="11">
    <source>
        <dbReference type="Proteomes" id="UP000678393"/>
    </source>
</evidence>
<sequence length="233" mass="27092">MKLLTLFLMMMVRASASRILSAQVSKVYFHLLKSEDQTEVDRTAETPAGSKHLPIDDLRENERNPFDPRPRDINSTFLYQHLGSRFDADYMSVRDPRNRADTATLIQLIHGRPKGRRPSYLNLLRAARVQGGSKIKLNITKGERVKLQKFLWTYTACPLKHTWKFLGVRFWPPWVKEGSCYSERSCSFPPGMTCKESSYTYKVLLRWECAQTGHFCKWRPFPYRMITNCACAC</sequence>
<feature type="glycosylation site" description="N-linked (GlcNAc...) asparagine" evidence="7">
    <location>
        <position position="74"/>
    </location>
</feature>
<keyword evidence="5 9" id="KW-0732">Signal</keyword>
<keyword evidence="11" id="KW-1185">Reference proteome</keyword>
<proteinExistence type="inferred from homology"/>
<comment type="caution">
    <text evidence="10">The sequence shown here is derived from an EMBL/GenBank/DDBJ whole genome shotgun (WGS) entry which is preliminary data.</text>
</comment>
<feature type="compositionally biased region" description="Basic and acidic residues" evidence="8">
    <location>
        <begin position="53"/>
        <end position="69"/>
    </location>
</feature>
<evidence type="ECO:0000256" key="6">
    <source>
        <dbReference type="PIRSR" id="PIRSR008129-1"/>
    </source>
</evidence>
<dbReference type="InterPro" id="IPR029034">
    <property type="entry name" value="Cystine-knot_cytokine"/>
</dbReference>
<feature type="chain" id="PRO_5035886082" description="Noggin" evidence="9">
    <location>
        <begin position="17"/>
        <end position="233"/>
    </location>
</feature>
<dbReference type="Proteomes" id="UP000678393">
    <property type="component" value="Unassembled WGS sequence"/>
</dbReference>
<keyword evidence="6" id="KW-1015">Disulfide bond</keyword>
<feature type="disulfide bond" evidence="6">
    <location>
        <begin position="209"/>
        <end position="216"/>
    </location>
</feature>
<dbReference type="GO" id="GO:0009953">
    <property type="term" value="P:dorsal/ventral pattern formation"/>
    <property type="evidence" value="ECO:0007669"/>
    <property type="project" value="TreeGrafter"/>
</dbReference>
<comment type="similarity">
    <text evidence="2">Belongs to the noggin family.</text>
</comment>
<feature type="disulfide bond" evidence="6">
    <location>
        <begin position="186"/>
        <end position="231"/>
    </location>
</feature>
<evidence type="ECO:0000313" key="10">
    <source>
        <dbReference type="EMBL" id="CAG5122376.1"/>
    </source>
</evidence>
<feature type="disulfide bond" evidence="6">
    <location>
        <begin position="180"/>
        <end position="229"/>
    </location>
</feature>
<dbReference type="GO" id="GO:0005615">
    <property type="term" value="C:extracellular space"/>
    <property type="evidence" value="ECO:0007669"/>
    <property type="project" value="TreeGrafter"/>
</dbReference>
<dbReference type="Pfam" id="PF05806">
    <property type="entry name" value="Noggin"/>
    <property type="match status" value="1"/>
</dbReference>
<dbReference type="InterPro" id="IPR008717">
    <property type="entry name" value="Noggin"/>
</dbReference>
<evidence type="ECO:0000256" key="1">
    <source>
        <dbReference type="ARBA" id="ARBA00004613"/>
    </source>
</evidence>
<dbReference type="PIRSF" id="PIRSF008129">
    <property type="entry name" value="Noggin"/>
    <property type="match status" value="1"/>
</dbReference>
<reference evidence="10" key="1">
    <citation type="submission" date="2021-04" db="EMBL/GenBank/DDBJ databases">
        <authorList>
            <consortium name="Molecular Ecology Group"/>
        </authorList>
    </citation>
    <scope>NUCLEOTIDE SEQUENCE</scope>
</reference>
<feature type="signal peptide" evidence="9">
    <location>
        <begin position="1"/>
        <end position="16"/>
    </location>
</feature>
<evidence type="ECO:0000256" key="3">
    <source>
        <dbReference type="ARBA" id="ARBA00022473"/>
    </source>
</evidence>
<dbReference type="Gene3D" id="2.10.90.10">
    <property type="entry name" value="Cystine-knot cytokines"/>
    <property type="match status" value="1"/>
</dbReference>
<dbReference type="EMBL" id="CAJHNH020001271">
    <property type="protein sequence ID" value="CAG5122376.1"/>
    <property type="molecule type" value="Genomic_DNA"/>
</dbReference>
<dbReference type="Gene3D" id="1.10.287.520">
    <property type="entry name" value="Helix hairpin bin"/>
    <property type="match status" value="1"/>
</dbReference>
<feature type="disulfide bond" evidence="6">
    <location>
        <begin position="157"/>
        <end position="194"/>
    </location>
</feature>
<dbReference type="SUPFAM" id="SSF57501">
    <property type="entry name" value="Cystine-knot cytokines"/>
    <property type="match status" value="1"/>
</dbReference>
<evidence type="ECO:0000256" key="9">
    <source>
        <dbReference type="SAM" id="SignalP"/>
    </source>
</evidence>
<keyword evidence="3" id="KW-0217">Developmental protein</keyword>
<name>A0A8S3Z6G9_9EUPU</name>
<organism evidence="10 11">
    <name type="scientific">Candidula unifasciata</name>
    <dbReference type="NCBI Taxonomy" id="100452"/>
    <lineage>
        <taxon>Eukaryota</taxon>
        <taxon>Metazoa</taxon>
        <taxon>Spiralia</taxon>
        <taxon>Lophotrochozoa</taxon>
        <taxon>Mollusca</taxon>
        <taxon>Gastropoda</taxon>
        <taxon>Heterobranchia</taxon>
        <taxon>Euthyneura</taxon>
        <taxon>Panpulmonata</taxon>
        <taxon>Eupulmonata</taxon>
        <taxon>Stylommatophora</taxon>
        <taxon>Helicina</taxon>
        <taxon>Helicoidea</taxon>
        <taxon>Geomitridae</taxon>
        <taxon>Candidula</taxon>
    </lineage>
</organism>
<evidence type="ECO:0000256" key="5">
    <source>
        <dbReference type="ARBA" id="ARBA00022729"/>
    </source>
</evidence>
<dbReference type="PANTHER" id="PTHR10494:SF6">
    <property type="entry name" value="NOGGIN"/>
    <property type="match status" value="1"/>
</dbReference>
<evidence type="ECO:0008006" key="12">
    <source>
        <dbReference type="Google" id="ProtNLM"/>
    </source>
</evidence>
<evidence type="ECO:0000256" key="2">
    <source>
        <dbReference type="ARBA" id="ARBA00007480"/>
    </source>
</evidence>
<protein>
    <recommendedName>
        <fullName evidence="12">Noggin</fullName>
    </recommendedName>
</protein>
<evidence type="ECO:0000256" key="4">
    <source>
        <dbReference type="ARBA" id="ARBA00022525"/>
    </source>
</evidence>
<gene>
    <name evidence="10" type="ORF">CUNI_LOCUS7934</name>
</gene>
<dbReference type="OrthoDB" id="5950649at2759"/>
<dbReference type="GO" id="GO:0045596">
    <property type="term" value="P:negative regulation of cell differentiation"/>
    <property type="evidence" value="ECO:0007669"/>
    <property type="project" value="InterPro"/>
</dbReference>
<evidence type="ECO:0000256" key="7">
    <source>
        <dbReference type="PIRSR" id="PIRSR008129-2"/>
    </source>
</evidence>
<dbReference type="AlphaFoldDB" id="A0A8S3Z6G9"/>
<accession>A0A8S3Z6G9</accession>
<dbReference type="GO" id="GO:0030514">
    <property type="term" value="P:negative regulation of BMP signaling pathway"/>
    <property type="evidence" value="ECO:0007669"/>
    <property type="project" value="InterPro"/>
</dbReference>
<keyword evidence="4" id="KW-0964">Secreted</keyword>
<feature type="region of interest" description="Disordered" evidence="8">
    <location>
        <begin position="39"/>
        <end position="69"/>
    </location>
</feature>